<dbReference type="EMBL" id="WLYX01000001">
    <property type="protein sequence ID" value="MTD32446.1"/>
    <property type="molecule type" value="Genomic_DNA"/>
</dbReference>
<keyword evidence="2" id="KW-1185">Reference proteome</keyword>
<dbReference type="Proteomes" id="UP000446658">
    <property type="component" value="Unassembled WGS sequence"/>
</dbReference>
<evidence type="ECO:0000313" key="2">
    <source>
        <dbReference type="Proteomes" id="UP000446658"/>
    </source>
</evidence>
<protein>
    <submittedName>
        <fullName evidence="1">Uncharacterized protein</fullName>
    </submittedName>
</protein>
<organism evidence="1 2">
    <name type="scientific">Paludibacterium denitrificans</name>
    <dbReference type="NCBI Taxonomy" id="2675226"/>
    <lineage>
        <taxon>Bacteria</taxon>
        <taxon>Pseudomonadati</taxon>
        <taxon>Pseudomonadota</taxon>
        <taxon>Betaproteobacteria</taxon>
        <taxon>Neisseriales</taxon>
        <taxon>Chromobacteriaceae</taxon>
        <taxon>Paludibacterium</taxon>
    </lineage>
</organism>
<dbReference type="RefSeq" id="WP_230368858.1">
    <property type="nucleotide sequence ID" value="NZ_WLYX01000001.1"/>
</dbReference>
<evidence type="ECO:0000313" key="1">
    <source>
        <dbReference type="EMBL" id="MTD32446.1"/>
    </source>
</evidence>
<name>A0A844G7W8_9NEIS</name>
<sequence>MQNTEQLTFEQFAALTSAERIAYLKEQPITTESKGFMDGTKRVGDPSAISTKHRAVVRGIPIGGWYATQQAAIDAAQEFLQEWDGEL</sequence>
<comment type="caution">
    <text evidence="1">The sequence shown here is derived from an EMBL/GenBank/DDBJ whole genome shotgun (WGS) entry which is preliminary data.</text>
</comment>
<gene>
    <name evidence="1" type="ORF">GKE73_01435</name>
</gene>
<accession>A0A844G7W8</accession>
<proteinExistence type="predicted"/>
<dbReference type="AlphaFoldDB" id="A0A844G7W8"/>
<reference evidence="1 2" key="1">
    <citation type="submission" date="2019-11" db="EMBL/GenBank/DDBJ databases">
        <title>Draft genome sequence of Paludibacterium sp. dN18-1.</title>
        <authorList>
            <person name="Im W.-T."/>
        </authorList>
    </citation>
    <scope>NUCLEOTIDE SEQUENCE [LARGE SCALE GENOMIC DNA]</scope>
    <source>
        <strain evidence="2">dN 18-1</strain>
    </source>
</reference>